<comment type="caution">
    <text evidence="3">The sequence shown here is derived from an EMBL/GenBank/DDBJ whole genome shotgun (WGS) entry which is preliminary data.</text>
</comment>
<evidence type="ECO:0008006" key="5">
    <source>
        <dbReference type="Google" id="ProtNLM"/>
    </source>
</evidence>
<evidence type="ECO:0000313" key="4">
    <source>
        <dbReference type="Proteomes" id="UP000031036"/>
    </source>
</evidence>
<protein>
    <recommendedName>
        <fullName evidence="5">Transmembrane protein</fullName>
    </recommendedName>
</protein>
<organism evidence="3 4">
    <name type="scientific">Toxocara canis</name>
    <name type="common">Canine roundworm</name>
    <dbReference type="NCBI Taxonomy" id="6265"/>
    <lineage>
        <taxon>Eukaryota</taxon>
        <taxon>Metazoa</taxon>
        <taxon>Ecdysozoa</taxon>
        <taxon>Nematoda</taxon>
        <taxon>Chromadorea</taxon>
        <taxon>Rhabditida</taxon>
        <taxon>Spirurina</taxon>
        <taxon>Ascaridomorpha</taxon>
        <taxon>Ascaridoidea</taxon>
        <taxon>Toxocaridae</taxon>
        <taxon>Toxocara</taxon>
    </lineage>
</organism>
<keyword evidence="2" id="KW-0812">Transmembrane</keyword>
<evidence type="ECO:0000313" key="3">
    <source>
        <dbReference type="EMBL" id="KHN82199.1"/>
    </source>
</evidence>
<dbReference type="AlphaFoldDB" id="A0A0B2VLD8"/>
<proteinExistence type="predicted"/>
<accession>A0A0B2VLD8</accession>
<reference evidence="3 4" key="1">
    <citation type="submission" date="2014-11" db="EMBL/GenBank/DDBJ databases">
        <title>Genetic blueprint of the zoonotic pathogen Toxocara canis.</title>
        <authorList>
            <person name="Zhu X.-Q."/>
            <person name="Korhonen P.K."/>
            <person name="Cai H."/>
            <person name="Young N.D."/>
            <person name="Nejsum P."/>
            <person name="von Samson-Himmelstjerna G."/>
            <person name="Boag P.R."/>
            <person name="Tan P."/>
            <person name="Li Q."/>
            <person name="Min J."/>
            <person name="Yang Y."/>
            <person name="Wang X."/>
            <person name="Fang X."/>
            <person name="Hall R.S."/>
            <person name="Hofmann A."/>
            <person name="Sternberg P.W."/>
            <person name="Jex A.R."/>
            <person name="Gasser R.B."/>
        </authorList>
    </citation>
    <scope>NUCLEOTIDE SEQUENCE [LARGE SCALE GENOMIC DNA]</scope>
    <source>
        <strain evidence="3">PN_DK_2014</strain>
    </source>
</reference>
<feature type="transmembrane region" description="Helical" evidence="2">
    <location>
        <begin position="56"/>
        <end position="77"/>
    </location>
</feature>
<keyword evidence="1" id="KW-0175">Coiled coil</keyword>
<keyword evidence="4" id="KW-1185">Reference proteome</keyword>
<feature type="transmembrane region" description="Helical" evidence="2">
    <location>
        <begin position="119"/>
        <end position="141"/>
    </location>
</feature>
<keyword evidence="2" id="KW-0472">Membrane</keyword>
<name>A0A0B2VLD8_TOXCA</name>
<evidence type="ECO:0000256" key="1">
    <source>
        <dbReference type="SAM" id="Coils"/>
    </source>
</evidence>
<keyword evidence="2" id="KW-1133">Transmembrane helix</keyword>
<feature type="transmembrane region" description="Helical" evidence="2">
    <location>
        <begin position="89"/>
        <end position="112"/>
    </location>
</feature>
<gene>
    <name evidence="3" type="ORF">Tcan_08972</name>
</gene>
<evidence type="ECO:0000256" key="2">
    <source>
        <dbReference type="SAM" id="Phobius"/>
    </source>
</evidence>
<feature type="transmembrane region" description="Helical" evidence="2">
    <location>
        <begin position="161"/>
        <end position="189"/>
    </location>
</feature>
<sequence>MNASGSKLRRYGARKFSAIGNDEQENAITPQEINDQQRFFDSRAYRCCFSIFHAKIGTFVVVTLVFHEIVIGILYLLSRDEIKYSNFNIRFIVVFLCRLLQLPFAGVMYVALWLQKRMLILPFVISQLTLGCFADIASLVMVTNELEESHSWLPFSGSLRWLNLVLPLFIYTVLVVCLMAVLYQCSVYFRDRGAYERRRKQMKEKNNELELALERVDEVQEPLG</sequence>
<dbReference type="OrthoDB" id="5783836at2759"/>
<feature type="coiled-coil region" evidence="1">
    <location>
        <begin position="192"/>
        <end position="219"/>
    </location>
</feature>
<dbReference type="Proteomes" id="UP000031036">
    <property type="component" value="Unassembled WGS sequence"/>
</dbReference>
<dbReference type="EMBL" id="JPKZ01001394">
    <property type="protein sequence ID" value="KHN82199.1"/>
    <property type="molecule type" value="Genomic_DNA"/>
</dbReference>